<reference evidence="2 3" key="1">
    <citation type="submission" date="2019-03" db="EMBL/GenBank/DDBJ databases">
        <title>Draft genome sequences of novel Actinobacteria.</title>
        <authorList>
            <person name="Sahin N."/>
            <person name="Ay H."/>
            <person name="Saygin H."/>
        </authorList>
    </citation>
    <scope>NUCLEOTIDE SEQUENCE [LARGE SCALE GENOMIC DNA]</scope>
    <source>
        <strain evidence="2 3">16K309</strain>
    </source>
</reference>
<dbReference type="SUPFAM" id="SSF56281">
    <property type="entry name" value="Metallo-hydrolase/oxidoreductase"/>
    <property type="match status" value="1"/>
</dbReference>
<dbReference type="SMART" id="SM00849">
    <property type="entry name" value="Lactamase_B"/>
    <property type="match status" value="1"/>
</dbReference>
<dbReference type="InterPro" id="IPR036866">
    <property type="entry name" value="RibonucZ/Hydroxyglut_hydro"/>
</dbReference>
<comment type="caution">
    <text evidence="2">The sequence shown here is derived from an EMBL/GenBank/DDBJ whole genome shotgun (WGS) entry which is preliminary data.</text>
</comment>
<dbReference type="AlphaFoldDB" id="A0A4R4VIZ5"/>
<evidence type="ECO:0000313" key="2">
    <source>
        <dbReference type="EMBL" id="TDD03777.1"/>
    </source>
</evidence>
<dbReference type="OrthoDB" id="2971563at2"/>
<dbReference type="GO" id="GO:0016787">
    <property type="term" value="F:hydrolase activity"/>
    <property type="evidence" value="ECO:0007669"/>
    <property type="project" value="UniProtKB-KW"/>
</dbReference>
<dbReference type="Gene3D" id="3.60.15.10">
    <property type="entry name" value="Ribonuclease Z/Hydroxyacylglutathione hydrolase-like"/>
    <property type="match status" value="1"/>
</dbReference>
<keyword evidence="2" id="KW-0378">Hydrolase</keyword>
<dbReference type="RefSeq" id="WP_132676891.1">
    <property type="nucleotide sequence ID" value="NZ_SMKS01000036.1"/>
</dbReference>
<sequence>MTTETAEQPADWTEPGPHTVVPGVHRIPLPLPLTGLTAVNAYLLEGPDGLILIDPGWASPANEEAIAAALHALGHQLSDLTTCLATHHHWDHYTQAYAWRDTLRTRLLVGREEHHSIGAYGQHSARFPMHPELLDRCGAPELAARLQTEEPPEHEKDVPYGLPDGWLEHGERIPLAHDALEVIATPGHTRGHIVYQHSAAGVLFSGDHVLPTITPSLGFEMSPAPRPLRSFLSSLRLLLNQPDAALLPAHGLVTTSTHSRVRELLDHHQQRLDEVEHILMAGATTAYDVAARLPWTRHRRRLDHLALEHQMSAVMEIEAHLDVLSMTGRVTSTNNSAVRRYSARSRSSKF</sequence>
<dbReference type="PANTHER" id="PTHR23131">
    <property type="entry name" value="ENDORIBONUCLEASE LACTB2"/>
    <property type="match status" value="1"/>
</dbReference>
<dbReference type="EMBL" id="SMKS01000036">
    <property type="protein sequence ID" value="TDD03777.1"/>
    <property type="molecule type" value="Genomic_DNA"/>
</dbReference>
<evidence type="ECO:0000313" key="3">
    <source>
        <dbReference type="Proteomes" id="UP000295674"/>
    </source>
</evidence>
<dbReference type="PANTHER" id="PTHR23131:SF4">
    <property type="entry name" value="METALLO-BETA-LACTAMASE SUPERFAMILY POTEIN"/>
    <property type="match status" value="1"/>
</dbReference>
<dbReference type="InterPro" id="IPR001279">
    <property type="entry name" value="Metallo-B-lactamas"/>
</dbReference>
<protein>
    <submittedName>
        <fullName evidence="2">MBL fold metallo-hydrolase</fullName>
    </submittedName>
</protein>
<name>A0A4R4VIZ5_9PSEU</name>
<evidence type="ECO:0000259" key="1">
    <source>
        <dbReference type="SMART" id="SM00849"/>
    </source>
</evidence>
<dbReference type="InterPro" id="IPR050662">
    <property type="entry name" value="Sec-metab_biosynth-thioest"/>
</dbReference>
<gene>
    <name evidence="2" type="ORF">E1181_19735</name>
</gene>
<dbReference type="Proteomes" id="UP000295674">
    <property type="component" value="Unassembled WGS sequence"/>
</dbReference>
<dbReference type="Pfam" id="PF00753">
    <property type="entry name" value="Lactamase_B"/>
    <property type="match status" value="1"/>
</dbReference>
<accession>A0A4R4VIZ5</accession>
<proteinExistence type="predicted"/>
<feature type="domain" description="Metallo-beta-lactamase" evidence="1">
    <location>
        <begin position="38"/>
        <end position="250"/>
    </location>
</feature>
<organism evidence="2 3">
    <name type="scientific">Saccharopolyspora terrae</name>
    <dbReference type="NCBI Taxonomy" id="2530384"/>
    <lineage>
        <taxon>Bacteria</taxon>
        <taxon>Bacillati</taxon>
        <taxon>Actinomycetota</taxon>
        <taxon>Actinomycetes</taxon>
        <taxon>Pseudonocardiales</taxon>
        <taxon>Pseudonocardiaceae</taxon>
        <taxon>Saccharopolyspora</taxon>
    </lineage>
</organism>
<keyword evidence="3" id="KW-1185">Reference proteome</keyword>